<dbReference type="AlphaFoldDB" id="A0A0G1P9N5"/>
<dbReference type="Proteomes" id="UP000034510">
    <property type="component" value="Unassembled WGS sequence"/>
</dbReference>
<reference evidence="1 2" key="1">
    <citation type="journal article" date="2015" name="Nature">
        <title>rRNA introns, odd ribosomes, and small enigmatic genomes across a large radiation of phyla.</title>
        <authorList>
            <person name="Brown C.T."/>
            <person name="Hug L.A."/>
            <person name="Thomas B.C."/>
            <person name="Sharon I."/>
            <person name="Castelle C.J."/>
            <person name="Singh A."/>
            <person name="Wilkins M.J."/>
            <person name="Williams K.H."/>
            <person name="Banfield J.F."/>
        </authorList>
    </citation>
    <scope>NUCLEOTIDE SEQUENCE [LARGE SCALE GENOMIC DNA]</scope>
</reference>
<protein>
    <submittedName>
        <fullName evidence="1">Uncharacterized protein</fullName>
    </submittedName>
</protein>
<gene>
    <name evidence="1" type="ORF">UX41_C0018G0023</name>
</gene>
<proteinExistence type="predicted"/>
<name>A0A0G1P9N5_9BACT</name>
<organism evidence="1 2">
    <name type="scientific">Candidatus Collierbacteria bacterium GW2011_GWE1_46_18</name>
    <dbReference type="NCBI Taxonomy" id="1618399"/>
    <lineage>
        <taxon>Bacteria</taxon>
        <taxon>Candidatus Collieribacteriota</taxon>
    </lineage>
</organism>
<dbReference type="EMBL" id="LCMC01000018">
    <property type="protein sequence ID" value="KKU29491.1"/>
    <property type="molecule type" value="Genomic_DNA"/>
</dbReference>
<evidence type="ECO:0000313" key="1">
    <source>
        <dbReference type="EMBL" id="KKU29491.1"/>
    </source>
</evidence>
<comment type="caution">
    <text evidence="1">The sequence shown here is derived from an EMBL/GenBank/DDBJ whole genome shotgun (WGS) entry which is preliminary data.</text>
</comment>
<evidence type="ECO:0000313" key="2">
    <source>
        <dbReference type="Proteomes" id="UP000034510"/>
    </source>
</evidence>
<sequence length="63" mass="7056">MKLVIAFRGVEFSLGCRGGGLENNNLSVVVVKNSWMTHFSLLFNVQRLLTDVSLYLLSIEVNL</sequence>
<accession>A0A0G1P9N5</accession>